<dbReference type="Proteomes" id="UP000746584">
    <property type="component" value="Unassembled WGS sequence"/>
</dbReference>
<comment type="similarity">
    <text evidence="1">Belongs to the ComF/GntX family.</text>
</comment>
<dbReference type="InterPro" id="IPR051910">
    <property type="entry name" value="ComF/GntX_DNA_util-trans"/>
</dbReference>
<feature type="region of interest" description="Disordered" evidence="2">
    <location>
        <begin position="1"/>
        <end position="30"/>
    </location>
</feature>
<dbReference type="InterPro" id="IPR029057">
    <property type="entry name" value="PRTase-like"/>
</dbReference>
<comment type="caution">
    <text evidence="4">The sequence shown here is derived from an EMBL/GenBank/DDBJ whole genome shotgun (WGS) entry which is preliminary data.</text>
</comment>
<name>A0ABS2RTN3_9MICO</name>
<proteinExistence type="inferred from homology"/>
<dbReference type="Gene3D" id="3.40.50.2020">
    <property type="match status" value="1"/>
</dbReference>
<organism evidence="4 5">
    <name type="scientific">Curtobacterium luteum</name>
    <dbReference type="NCBI Taxonomy" id="33881"/>
    <lineage>
        <taxon>Bacteria</taxon>
        <taxon>Bacillati</taxon>
        <taxon>Actinomycetota</taxon>
        <taxon>Actinomycetes</taxon>
        <taxon>Micrococcales</taxon>
        <taxon>Microbacteriaceae</taxon>
        <taxon>Curtobacterium</taxon>
    </lineage>
</organism>
<evidence type="ECO:0000259" key="3">
    <source>
        <dbReference type="Pfam" id="PF00156"/>
    </source>
</evidence>
<feature type="domain" description="Phosphoribosyltransferase" evidence="3">
    <location>
        <begin position="183"/>
        <end position="248"/>
    </location>
</feature>
<evidence type="ECO:0000256" key="2">
    <source>
        <dbReference type="SAM" id="MobiDB-lite"/>
    </source>
</evidence>
<sequence>MSQPSTARPSDTAPPSDASPPDATPPAVPPPAVPLLAAAAPPHRSVDAVLAVVGLFLPVDCAGCGRADRALCDACRLLVAQRPPRVRLVAGVRTDAAFEYEGLVRTLLLEVKLRSRVDLAPPLARRFGALVRRALAEAPADPLLLRVPPSTRGARRRGFDPVVLFLRRGRAPVGRALVRSRGARSSGQKELGATDRVAATVGTLRADGVAGRTVVLVDDVVTTGVTLAEAVRAVRAAGGTVVRCVTVASVED</sequence>
<dbReference type="PANTHER" id="PTHR47505:SF1">
    <property type="entry name" value="DNA UTILIZATION PROTEIN YHGH"/>
    <property type="match status" value="1"/>
</dbReference>
<dbReference type="PANTHER" id="PTHR47505">
    <property type="entry name" value="DNA UTILIZATION PROTEIN YHGH"/>
    <property type="match status" value="1"/>
</dbReference>
<dbReference type="SUPFAM" id="SSF53271">
    <property type="entry name" value="PRTase-like"/>
    <property type="match status" value="1"/>
</dbReference>
<keyword evidence="5" id="KW-1185">Reference proteome</keyword>
<evidence type="ECO:0000256" key="1">
    <source>
        <dbReference type="ARBA" id="ARBA00008007"/>
    </source>
</evidence>
<dbReference type="Pfam" id="PF00156">
    <property type="entry name" value="Pribosyltran"/>
    <property type="match status" value="1"/>
</dbReference>
<evidence type="ECO:0000313" key="5">
    <source>
        <dbReference type="Proteomes" id="UP000746584"/>
    </source>
</evidence>
<dbReference type="EMBL" id="JAFBCG010000001">
    <property type="protein sequence ID" value="MBM7802032.1"/>
    <property type="molecule type" value="Genomic_DNA"/>
</dbReference>
<evidence type="ECO:0000313" key="4">
    <source>
        <dbReference type="EMBL" id="MBM7802032.1"/>
    </source>
</evidence>
<reference evidence="4 5" key="1">
    <citation type="submission" date="2021-01" db="EMBL/GenBank/DDBJ databases">
        <title>Sequencing the genomes of 1000 actinobacteria strains.</title>
        <authorList>
            <person name="Klenk H.-P."/>
        </authorList>
    </citation>
    <scope>NUCLEOTIDE SEQUENCE [LARGE SCALE GENOMIC DNA]</scope>
    <source>
        <strain evidence="4 5">DSM 20542</strain>
    </source>
</reference>
<feature type="compositionally biased region" description="Low complexity" evidence="2">
    <location>
        <begin position="9"/>
        <end position="21"/>
    </location>
</feature>
<dbReference type="InterPro" id="IPR000836">
    <property type="entry name" value="PRTase_dom"/>
</dbReference>
<dbReference type="RefSeq" id="WP_204620536.1">
    <property type="nucleotide sequence ID" value="NZ_JAFBCG010000001.1"/>
</dbReference>
<gene>
    <name evidence="4" type="ORF">JOE58_001283</name>
</gene>
<accession>A0ABS2RTN3</accession>
<protein>
    <submittedName>
        <fullName evidence="4">Amidophosphoribosyltransferase</fullName>
    </submittedName>
</protein>